<name>A0AAC9HLC2_9PSEU</name>
<dbReference type="Gene3D" id="1.10.287.700">
    <property type="entry name" value="Helix hairpin bin"/>
    <property type="match status" value="1"/>
</dbReference>
<accession>A0AAC9HLC2</accession>
<proteinExistence type="predicted"/>
<protein>
    <submittedName>
        <fullName evidence="2">Uncharacterized protein</fullName>
    </submittedName>
</protein>
<feature type="compositionally biased region" description="Low complexity" evidence="1">
    <location>
        <begin position="395"/>
        <end position="410"/>
    </location>
</feature>
<dbReference type="KEGG" id="ahm:TL08_02505"/>
<dbReference type="Proteomes" id="UP000095210">
    <property type="component" value="Chromosome"/>
</dbReference>
<gene>
    <name evidence="2" type="ORF">TL08_02505</name>
</gene>
<evidence type="ECO:0000313" key="2">
    <source>
        <dbReference type="EMBL" id="AOS61339.1"/>
    </source>
</evidence>
<evidence type="ECO:0000256" key="1">
    <source>
        <dbReference type="SAM" id="MobiDB-lite"/>
    </source>
</evidence>
<evidence type="ECO:0000313" key="3">
    <source>
        <dbReference type="Proteomes" id="UP000095210"/>
    </source>
</evidence>
<dbReference type="AlphaFoldDB" id="A0AAC9HLC2"/>
<dbReference type="RefSeq" id="WP_069846273.1">
    <property type="nucleotide sequence ID" value="NZ_CP014859.1"/>
</dbReference>
<feature type="compositionally biased region" description="Polar residues" evidence="1">
    <location>
        <begin position="433"/>
        <end position="448"/>
    </location>
</feature>
<dbReference type="SUPFAM" id="SSF58104">
    <property type="entry name" value="Methyl-accepting chemotaxis protein (MCP) signaling domain"/>
    <property type="match status" value="1"/>
</dbReference>
<keyword evidence="3" id="KW-1185">Reference proteome</keyword>
<sequence>MSYEDAGAVIEALQPPEQPGGESIEAMVQEAGWQVQAVDWVFTQVTGESIVEKVIMPITGDFNRIAMNGEAWRTVGSAIGTLGDTMQNNVGSIRESWNGNAAVQHEAFIRTVWAGGLFVEAQLANLVAMAFDKVAEGSQMLCGKALDLLKWLVDKLIDAISKIWIPAYGWVKAAQLVWDAYQLYTKIMGIIEAVKAIIESAQSIMDSVQSVGSQLAQIKDVRSVDDAIALATGIAGDVQNIAEQGNSIRDNASQISSDVNAATGHAADVAQGTRDLPGNLRDGWNETRDNWPEQQQRLRDAPGDAWNATRDGVRDGAQNAWNSTRDGAQDAWNSVRDGSAAQNAWNATRDGVTNYAQDQYQERVGQHIDAARDAPGAIRDGYQNATNAASSGWDAASNAASNPGGAASQAWNSGTNAAGEWAGVNDHRENLSEAGSNVRDTWNTIRGR</sequence>
<dbReference type="EMBL" id="CP014859">
    <property type="protein sequence ID" value="AOS61339.1"/>
    <property type="molecule type" value="Genomic_DNA"/>
</dbReference>
<feature type="region of interest" description="Disordered" evidence="1">
    <location>
        <begin position="393"/>
        <end position="448"/>
    </location>
</feature>
<reference evidence="3" key="1">
    <citation type="submission" date="2016-03" db="EMBL/GenBank/DDBJ databases">
        <title>Complete genome sequence of the type strain Actinoalloteichus hymeniacidonis DSM 45092.</title>
        <authorList>
            <person name="Schaffert L."/>
            <person name="Albersmeier A."/>
            <person name="Winkler A."/>
            <person name="Kalinowski J."/>
            <person name="Zotchev S."/>
            <person name="Ruckert C."/>
        </authorList>
    </citation>
    <scope>NUCLEOTIDE SEQUENCE [LARGE SCALE GENOMIC DNA]</scope>
    <source>
        <strain evidence="3">HPA177(T) (DSM 45092(T))</strain>
    </source>
</reference>
<organism evidence="2 3">
    <name type="scientific">Actinoalloteichus hymeniacidonis</name>
    <dbReference type="NCBI Taxonomy" id="340345"/>
    <lineage>
        <taxon>Bacteria</taxon>
        <taxon>Bacillati</taxon>
        <taxon>Actinomycetota</taxon>
        <taxon>Actinomycetes</taxon>
        <taxon>Pseudonocardiales</taxon>
        <taxon>Pseudonocardiaceae</taxon>
        <taxon>Actinoalloteichus</taxon>
    </lineage>
</organism>